<evidence type="ECO:0000256" key="1">
    <source>
        <dbReference type="SAM" id="MobiDB-lite"/>
    </source>
</evidence>
<evidence type="ECO:0000313" key="3">
    <source>
        <dbReference type="Proteomes" id="UP000014680"/>
    </source>
</evidence>
<dbReference type="VEuPathDB" id="AmoebaDB:EIN_461610"/>
<protein>
    <submittedName>
        <fullName evidence="2">Uncharacterized protein</fullName>
    </submittedName>
</protein>
<dbReference type="RefSeq" id="XP_004256636.1">
    <property type="nucleotide sequence ID" value="XM_004256588.1"/>
</dbReference>
<dbReference type="AlphaFoldDB" id="A0A0A1U6E3"/>
<gene>
    <name evidence="2" type="ORF">EIN_461610</name>
</gene>
<dbReference type="GeneID" id="14888853"/>
<dbReference type="Proteomes" id="UP000014680">
    <property type="component" value="Unassembled WGS sequence"/>
</dbReference>
<dbReference type="EMBL" id="KB206565">
    <property type="protein sequence ID" value="ELP89865.1"/>
    <property type="molecule type" value="Genomic_DNA"/>
</dbReference>
<dbReference type="KEGG" id="eiv:EIN_461610"/>
<dbReference type="OrthoDB" id="28450at2759"/>
<evidence type="ECO:0000313" key="2">
    <source>
        <dbReference type="EMBL" id="ELP89865.1"/>
    </source>
</evidence>
<name>A0A0A1U6E3_ENTIV</name>
<feature type="region of interest" description="Disordered" evidence="1">
    <location>
        <begin position="1"/>
        <end position="32"/>
    </location>
</feature>
<accession>A0A0A1U6E3</accession>
<sequence>MNNQNDETFQPKKNEEGQEQKAKEQTSPATIQDLCKTLLTPEMVSRTQEWKNEREILKGILEETIKEEMKEAMVWWTSHSIEEKQTILVMAMDAVAEDENVITLINNIFTEINTLLDNTEDVMGFIGKVSKDSLYCYKNVFDSSQIQDEIGKNLSEMETLECLDAMLSARSCIALKLSINVLMITNQIDN</sequence>
<dbReference type="OMA" id="EMETLEC"/>
<organism evidence="2 3">
    <name type="scientific">Entamoeba invadens IP1</name>
    <dbReference type="NCBI Taxonomy" id="370355"/>
    <lineage>
        <taxon>Eukaryota</taxon>
        <taxon>Amoebozoa</taxon>
        <taxon>Evosea</taxon>
        <taxon>Archamoebae</taxon>
        <taxon>Mastigamoebida</taxon>
        <taxon>Entamoebidae</taxon>
        <taxon>Entamoeba</taxon>
    </lineage>
</organism>
<feature type="compositionally biased region" description="Basic and acidic residues" evidence="1">
    <location>
        <begin position="9"/>
        <end position="24"/>
    </location>
</feature>
<proteinExistence type="predicted"/>
<keyword evidence="3" id="KW-1185">Reference proteome</keyword>
<reference evidence="2 3" key="1">
    <citation type="submission" date="2012-10" db="EMBL/GenBank/DDBJ databases">
        <authorList>
            <person name="Zafar N."/>
            <person name="Inman J."/>
            <person name="Hall N."/>
            <person name="Lorenzi H."/>
            <person name="Caler E."/>
        </authorList>
    </citation>
    <scope>NUCLEOTIDE SEQUENCE [LARGE SCALE GENOMIC DNA]</scope>
    <source>
        <strain evidence="2 3">IP1</strain>
    </source>
</reference>